<comment type="caution">
    <text evidence="1">The sequence shown here is derived from an EMBL/GenBank/DDBJ whole genome shotgun (WGS) entry which is preliminary data.</text>
</comment>
<accession>A0A7J4XME6</accession>
<dbReference type="EMBL" id="VWMK01000003">
    <property type="protein sequence ID" value="KAA3768491.1"/>
    <property type="molecule type" value="Genomic_DNA"/>
</dbReference>
<evidence type="ECO:0000313" key="1">
    <source>
        <dbReference type="EMBL" id="KAA3768491.1"/>
    </source>
</evidence>
<name>A0A7J4XME6_9BACE</name>
<organism evidence="1 2">
    <name type="scientific">Bacteroides salyersiae</name>
    <dbReference type="NCBI Taxonomy" id="291644"/>
    <lineage>
        <taxon>Bacteria</taxon>
        <taxon>Pseudomonadati</taxon>
        <taxon>Bacteroidota</taxon>
        <taxon>Bacteroidia</taxon>
        <taxon>Bacteroidales</taxon>
        <taxon>Bacteroidaceae</taxon>
        <taxon>Bacteroides</taxon>
    </lineage>
</organism>
<evidence type="ECO:0000313" key="2">
    <source>
        <dbReference type="Proteomes" id="UP000422221"/>
    </source>
</evidence>
<dbReference type="Proteomes" id="UP000422221">
    <property type="component" value="Unassembled WGS sequence"/>
</dbReference>
<sequence length="64" mass="7927">MTKWFGNFLFSENRNEYIRIAFEYNSTPWRVYNLAHRSKARSRKEERILMELKERGIITVIRLF</sequence>
<reference evidence="1 2" key="1">
    <citation type="journal article" date="2019" name="Nat. Med.">
        <title>A library of human gut bacterial isolates paired with longitudinal multiomics data enables mechanistic microbiome research.</title>
        <authorList>
            <person name="Poyet M."/>
            <person name="Groussin M."/>
            <person name="Gibbons S.M."/>
            <person name="Avila-Pacheco J."/>
            <person name="Jiang X."/>
            <person name="Kearney S.M."/>
            <person name="Perrotta A.R."/>
            <person name="Berdy B."/>
            <person name="Zhao S."/>
            <person name="Lieberman T.D."/>
            <person name="Swanson P.K."/>
            <person name="Smith M."/>
            <person name="Roesemann S."/>
            <person name="Alexander J.E."/>
            <person name="Rich S.A."/>
            <person name="Livny J."/>
            <person name="Vlamakis H."/>
            <person name="Clish C."/>
            <person name="Bullock K."/>
            <person name="Deik A."/>
            <person name="Scott J."/>
            <person name="Pierce K.A."/>
            <person name="Xavier R.J."/>
            <person name="Alm E.J."/>
        </authorList>
    </citation>
    <scope>NUCLEOTIDE SEQUENCE [LARGE SCALE GENOMIC DNA]</scope>
    <source>
        <strain evidence="1 2">BIOML-A10</strain>
    </source>
</reference>
<gene>
    <name evidence="1" type="ORF">F3F73_04105</name>
</gene>
<protein>
    <submittedName>
        <fullName evidence="1">Uncharacterized protein</fullName>
    </submittedName>
</protein>
<proteinExistence type="predicted"/>
<dbReference type="AlphaFoldDB" id="A0A7J4XME6"/>